<evidence type="ECO:0000313" key="2">
    <source>
        <dbReference type="EMBL" id="RNF26944.1"/>
    </source>
</evidence>
<dbReference type="EMBL" id="MKKU01000022">
    <property type="protein sequence ID" value="RNF26944.1"/>
    <property type="molecule type" value="Genomic_DNA"/>
</dbReference>
<sequence length="654" mass="69373">MPRLLTFKNGVQSCGDGFIKSPASGMWQCTLPPDPLPREGAEPAASAAVARAVAWEGPQPRKKEEAILLRPCPSLLPPQFQLISVGSRYLCSCLVTARPHPLSEVHILRLDKIAPGTRLPAAVAVAFASATEATWADLMLFTRQAAGGGAAAAAVEASHTAVWRLNWVAPAESGIRVGAAYLWRVTEALPLYSRVQDAAAAAEEEAPMHIAVATAREGAGCTPPDRAVRRSEEPPPLPPKQKNKETSPEGLPRRDLSAAFLEALQEEEVATARRVEDTTASASAENASAPDAKNDQQPTYAEVLVRGMRQRHSEAATSAGELVREWRRRLAALRKELRRDLCVDAIPRIARDKMTQLQRQGQQPCLSGCAKAMAALLKAGLQELLCDGLFDAAASLLVGGEGSHRARQLLQECAATARAAGEELEERKGDMAAAAAAVVLRLSHSVLQLRLLRHRCCAAVLLGQPVAAAALHEALRGQKRAMALLQGEWAGAVRPGTTTTAGADDGEDGDSAEEQLVAGVLTAALSLMEMSLLVKKSVALCDYMTGAAGALLLWLRDASGGLVEVPVALLARLEERGAATTRGRLHDTQRRCEALPAVRGGKARGKAEFCCGLVRSVPCCAVFDHQFARTRALVRRLEAAAAAGRAADCGTCSE</sequence>
<organism evidence="2 3">
    <name type="scientific">Trypanosoma conorhini</name>
    <dbReference type="NCBI Taxonomy" id="83891"/>
    <lineage>
        <taxon>Eukaryota</taxon>
        <taxon>Discoba</taxon>
        <taxon>Euglenozoa</taxon>
        <taxon>Kinetoplastea</taxon>
        <taxon>Metakinetoplastina</taxon>
        <taxon>Trypanosomatida</taxon>
        <taxon>Trypanosomatidae</taxon>
        <taxon>Trypanosoma</taxon>
    </lineage>
</organism>
<gene>
    <name evidence="2" type="ORF">Tco025E_00810</name>
</gene>
<evidence type="ECO:0000256" key="1">
    <source>
        <dbReference type="SAM" id="MobiDB-lite"/>
    </source>
</evidence>
<feature type="compositionally biased region" description="Low complexity" evidence="1">
    <location>
        <begin position="280"/>
        <end position="291"/>
    </location>
</feature>
<comment type="caution">
    <text evidence="2">The sequence shown here is derived from an EMBL/GenBank/DDBJ whole genome shotgun (WGS) entry which is preliminary data.</text>
</comment>
<feature type="region of interest" description="Disordered" evidence="1">
    <location>
        <begin position="269"/>
        <end position="295"/>
    </location>
</feature>
<dbReference type="RefSeq" id="XP_029232150.1">
    <property type="nucleotide sequence ID" value="XM_029367750.1"/>
</dbReference>
<name>A0A3R7NTU9_9TRYP</name>
<feature type="compositionally biased region" description="Basic and acidic residues" evidence="1">
    <location>
        <begin position="242"/>
        <end position="252"/>
    </location>
</feature>
<dbReference type="AlphaFoldDB" id="A0A3R7NTU9"/>
<evidence type="ECO:0000313" key="3">
    <source>
        <dbReference type="Proteomes" id="UP000284403"/>
    </source>
</evidence>
<dbReference type="Proteomes" id="UP000284403">
    <property type="component" value="Unassembled WGS sequence"/>
</dbReference>
<protein>
    <submittedName>
        <fullName evidence="2">Uncharacterized protein</fullName>
    </submittedName>
</protein>
<keyword evidence="3" id="KW-1185">Reference proteome</keyword>
<accession>A0A3R7NTU9</accession>
<reference evidence="2 3" key="1">
    <citation type="journal article" date="2018" name="BMC Genomics">
        <title>Genomic comparison of Trypanosoma conorhini and Trypanosoma rangeli to Trypanosoma cruzi strains of high and low virulence.</title>
        <authorList>
            <person name="Bradwell K.R."/>
            <person name="Koparde V.N."/>
            <person name="Matveyev A.V."/>
            <person name="Serrano M.G."/>
            <person name="Alves J.M."/>
            <person name="Parikh H."/>
            <person name="Huang B."/>
            <person name="Lee V."/>
            <person name="Espinosa-Alvarez O."/>
            <person name="Ortiz P.A."/>
            <person name="Costa-Martins A.G."/>
            <person name="Teixeira M.M."/>
            <person name="Buck G.A."/>
        </authorList>
    </citation>
    <scope>NUCLEOTIDE SEQUENCE [LARGE SCALE GENOMIC DNA]</scope>
    <source>
        <strain evidence="2 3">025E</strain>
    </source>
</reference>
<dbReference type="OrthoDB" id="246754at2759"/>
<dbReference type="GeneID" id="40314421"/>
<feature type="region of interest" description="Disordered" evidence="1">
    <location>
        <begin position="216"/>
        <end position="252"/>
    </location>
</feature>
<proteinExistence type="predicted"/>